<name>A0ABX8ULK1_9BURK</name>
<evidence type="ECO:0000259" key="2">
    <source>
        <dbReference type="Pfam" id="PF00419"/>
    </source>
</evidence>
<dbReference type="PANTHER" id="PTHR33420:SF3">
    <property type="entry name" value="FIMBRIAL SUBUNIT ELFA"/>
    <property type="match status" value="1"/>
</dbReference>
<protein>
    <submittedName>
        <fullName evidence="3">Type 1 fimbrial protein</fullName>
    </submittedName>
</protein>
<dbReference type="Gene3D" id="2.60.40.1090">
    <property type="entry name" value="Fimbrial-type adhesion domain"/>
    <property type="match status" value="1"/>
</dbReference>
<dbReference type="Pfam" id="PF00419">
    <property type="entry name" value="Fimbrial"/>
    <property type="match status" value="1"/>
</dbReference>
<dbReference type="InterPro" id="IPR008966">
    <property type="entry name" value="Adhesion_dom_sf"/>
</dbReference>
<dbReference type="PANTHER" id="PTHR33420">
    <property type="entry name" value="FIMBRIAL SUBUNIT ELFA-RELATED"/>
    <property type="match status" value="1"/>
</dbReference>
<dbReference type="InterPro" id="IPR000259">
    <property type="entry name" value="Adhesion_dom_fimbrial"/>
</dbReference>
<evidence type="ECO:0000313" key="4">
    <source>
        <dbReference type="Proteomes" id="UP000826462"/>
    </source>
</evidence>
<dbReference type="Proteomes" id="UP000826462">
    <property type="component" value="Chromosome 1"/>
</dbReference>
<dbReference type="InterPro" id="IPR050263">
    <property type="entry name" value="Bact_Fimbrial_Adh_Pro"/>
</dbReference>
<dbReference type="Gene3D" id="2.60.40.3310">
    <property type="match status" value="1"/>
</dbReference>
<gene>
    <name evidence="3" type="ORF">KZJ38_06010</name>
</gene>
<dbReference type="RefSeq" id="WP_219799235.1">
    <property type="nucleotide sequence ID" value="NZ_CP080095.1"/>
</dbReference>
<evidence type="ECO:0000256" key="1">
    <source>
        <dbReference type="ARBA" id="ARBA00022729"/>
    </source>
</evidence>
<dbReference type="EMBL" id="CP080095">
    <property type="protein sequence ID" value="QYD69898.1"/>
    <property type="molecule type" value="Genomic_DNA"/>
</dbReference>
<reference evidence="3 4" key="1">
    <citation type="submission" date="2021-07" db="EMBL/GenBank/DDBJ databases">
        <title>Paraburkholderia edwinii protects Aspergillus sp. from phenazines by acting as a toxin sponge.</title>
        <authorList>
            <person name="Dahlstrom K.M."/>
            <person name="Newman D.K."/>
        </authorList>
    </citation>
    <scope>NUCLEOTIDE SEQUENCE [LARGE SCALE GENOMIC DNA]</scope>
    <source>
        <strain evidence="3 4">Pe01</strain>
    </source>
</reference>
<dbReference type="SUPFAM" id="SSF49401">
    <property type="entry name" value="Bacterial adhesins"/>
    <property type="match status" value="1"/>
</dbReference>
<organism evidence="3 4">
    <name type="scientific">Paraburkholderia edwinii</name>
    <dbReference type="NCBI Taxonomy" id="2861782"/>
    <lineage>
        <taxon>Bacteria</taxon>
        <taxon>Pseudomonadati</taxon>
        <taxon>Pseudomonadota</taxon>
        <taxon>Betaproteobacteria</taxon>
        <taxon>Burkholderiales</taxon>
        <taxon>Burkholderiaceae</taxon>
        <taxon>Paraburkholderia</taxon>
    </lineage>
</organism>
<proteinExistence type="predicted"/>
<feature type="domain" description="Fimbrial-type adhesion" evidence="2">
    <location>
        <begin position="213"/>
        <end position="353"/>
    </location>
</feature>
<accession>A0ABX8ULK1</accession>
<keyword evidence="1" id="KW-0732">Signal</keyword>
<dbReference type="InterPro" id="IPR036937">
    <property type="entry name" value="Adhesion_dom_fimbrial_sf"/>
</dbReference>
<sequence>MMHFPLQRIRKHSFNSVLALVLSLFILLAAKPVQATIISCDVTSITNYAPAVATTTFGRDAPIGTSTPAYSTSLAFHCQGDPCCDRDIFVAFAASPSTLVSGYSDIYPTNVPGIGVRFTISNGAGTACRNLPATVSKASTAVTCHQLVAAASPGYNYVLGVAATFVKTGAVASGSLTTMPSLSATNTLNNQSGSSLWGNVFSGAANGSFGNIACSVNDSAMQVTMPQANTKDLPSVGTTSGATPFSLSLNCDAGVRVAVTLTDVTTPANRSTTLSLTSDSTAKGIGYQIAFAGTPVAFGADTAAAGNPNQIFVSASPTAGGLFSVPLKANYIRTGTINPGTANAKATFTMSYQ</sequence>
<keyword evidence="4" id="KW-1185">Reference proteome</keyword>
<evidence type="ECO:0000313" key="3">
    <source>
        <dbReference type="EMBL" id="QYD69898.1"/>
    </source>
</evidence>